<protein>
    <recommendedName>
        <fullName evidence="4">Carboxypeptidase regulatory-like domain-containing protein</fullName>
    </recommendedName>
</protein>
<evidence type="ECO:0000256" key="1">
    <source>
        <dbReference type="SAM" id="Phobius"/>
    </source>
</evidence>
<dbReference type="Proteomes" id="UP000722459">
    <property type="component" value="Unassembled WGS sequence"/>
</dbReference>
<gene>
    <name evidence="2" type="ORF">HON47_03995</name>
</gene>
<evidence type="ECO:0008006" key="4">
    <source>
        <dbReference type="Google" id="ProtNLM"/>
    </source>
</evidence>
<evidence type="ECO:0000313" key="2">
    <source>
        <dbReference type="EMBL" id="MBT4870710.1"/>
    </source>
</evidence>
<organism evidence="2 3">
    <name type="scientific">Candidatus Iainarchaeum sp</name>
    <dbReference type="NCBI Taxonomy" id="3101447"/>
    <lineage>
        <taxon>Archaea</taxon>
        <taxon>Candidatus Iainarchaeota</taxon>
        <taxon>Candidatus Iainarchaeia</taxon>
        <taxon>Candidatus Iainarchaeales</taxon>
        <taxon>Candidatus Iainarchaeaceae</taxon>
        <taxon>Candidatus Iainarchaeum</taxon>
    </lineage>
</organism>
<accession>A0A8T5GFW7</accession>
<comment type="caution">
    <text evidence="2">The sequence shown here is derived from an EMBL/GenBank/DDBJ whole genome shotgun (WGS) entry which is preliminary data.</text>
</comment>
<proteinExistence type="predicted"/>
<feature type="transmembrane region" description="Helical" evidence="1">
    <location>
        <begin position="21"/>
        <end position="44"/>
    </location>
</feature>
<keyword evidence="1" id="KW-0472">Membrane</keyword>
<evidence type="ECO:0000313" key="3">
    <source>
        <dbReference type="Proteomes" id="UP000722459"/>
    </source>
</evidence>
<sequence length="1753" mass="193868">SILDKINTKVPVYKAVDPIDRVIPSFILFLLIILFIIILVGYLIQFSTPYDVTLITHDSSTKVFLSGVTISGELNGEQFSGKTDSTGEYSFSVEGTSTSFFGMLGGLIFPSELDFSGYINAKASGYEEIKKKQIDFTSTKHKIYLQAIPDEPEYPNSTIVELQDSVSGEAIVSSDNYAYVKFKCNNKNISVKTVRDEADGAKDGKFTLTEDSCHFVATKAYSPGYNLESISKILPTDKSTHPILLTKEAIETQGTAKVYVYDGNTLPKEGIDGIKVVFNGTNGNSYAGTNSSGLAEKKMDVGEYTITITDENYYEITANDNIKITIEAGQPTELEIQLEKINQNDRRRVYFKVIDSTTSVALKDVQVDLLWIYTDSNGNQFGTDATHPLSYHAGNSHTDNNGLFVANDFTLRSEGQLVAILKKDEYIYKIVKPELFTLTNGPQTIQLEKATALNSGFAQINVEAGDSNRPLANAQAYLYTDIIINSVTITGIALEKNGKYTNSSGIANYSDLAVGIENSYFAQAKFSGSSSDFTSKKQVDANQTIYFNIHMNLNISYLEIELIDFDTREQIQNSSQANIEIYTADSEFVNILFSEKLDYSFGFTSAGYLQTQKLLIKTKLTGYVNQTIEINQTMNPGANKIRILMVPTSLATDNVNILFDNIYKSSDFLLDSNSSVEMLLQGGEYAARFLTIIGQDFNYKKAVSFGRVIGSTNITRISAMPLHLEMDAFTCTTTAQDDDLTHDDNYYLPTLSECKTSGANNQQAGFKWEDANLEPGVYNFIVHFSVDGAAADDELISLHYKAKEKHNPETETPLYKLDFYIGQPLNDSLALTAKVNNSSVLFTNGLSPKFSVVPGEENKLKIKVINKRTESVNSGYLKLYSYNGSTTSFDEAVLDPATISFNQTNIQTSLTLEQNLVMGSFNSREYDVNFYSPNAGDTGWIVIVLKADNTTITKFIDIKANARKLILDAEFLGLVNNQIFTGFANPKFSSEAITIEDMTIDVRKNCRNTLAQEESVYFYSGDDIAKSGNYFVRDYIPGVYTNGIDCVIVDILRATGPSGDYEPLTKKIYAGTANAQDPSLACIAVETADGDPENLYLDWDEDGQINIINTCASEAEIKIETGVECAECWDVQGNSSVYSLASGENKIFNVTGKNITYLDSEDFSDILGYFPFTIKAKLLSGGSSRKRYAVADEIGVHIRNSNECFIISKDIFDFLNDGNNIPFDINNECQYEELENYFVPKAHLSSFNINLNSEKPEYAYIDFDWELIASGGSYSISYTTSTKEYYGGMTRVDLEGMDKNIVNSKSTRYIEASADFSSVDGNIDELYLKWQDVDNDDYFGAAIDGKIKVTYKDGNIIEVTPRVNMVPGNETTCVCDDVDYNRSCNSSPNPGQNYCLFGRETLLGIRHLTYGITHNEIPKGEVARVDFNIIGNSDLNNLTFQITPHILLEIKTPVVTPVPGTGDQTFKSGNFKIYPTEGATYILRNIAQDTSSQGLSLEESFCKESNGGKAWELGDYLYWINPSYTTKSIAKNICEQTNDYTNLFGQSGNLITGNESGLITMLTTNIVDFSWLDSNLADGMWTDDCTTSGGTTTCDTIIEQSGSMVKSSDNADEFAMYAPLCKIEKTTTYDLTSTDCASIVSCDTTINPPVCTLGETHSENNFFTDTFIAMTNPKVRFDVTNVSPDSGSLTNGSVMVWIEGKYLKARFLGDDYVGYSDGSIELELENDSSNNIQYSIINIKDYINQGGLKNTGN</sequence>
<reference evidence="2" key="1">
    <citation type="journal article" date="2021" name="ISME J.">
        <title>Mercury methylation by metabolically versatile and cosmopolitan marine bacteria.</title>
        <authorList>
            <person name="Lin H."/>
            <person name="Ascher D.B."/>
            <person name="Myung Y."/>
            <person name="Lamborg C.H."/>
            <person name="Hallam S.J."/>
            <person name="Gionfriddo C.M."/>
            <person name="Holt K.E."/>
            <person name="Moreau J.W."/>
        </authorList>
    </citation>
    <scope>NUCLEOTIDE SEQUENCE</scope>
    <source>
        <strain evidence="2">SI075_bin30</strain>
    </source>
</reference>
<keyword evidence="1" id="KW-0812">Transmembrane</keyword>
<dbReference type="EMBL" id="JABJNZ010000052">
    <property type="protein sequence ID" value="MBT4870710.1"/>
    <property type="molecule type" value="Genomic_DNA"/>
</dbReference>
<feature type="non-terminal residue" evidence="2">
    <location>
        <position position="1"/>
    </location>
</feature>
<name>A0A8T5GFW7_9ARCH</name>
<keyword evidence="1" id="KW-1133">Transmembrane helix</keyword>